<proteinExistence type="predicted"/>
<dbReference type="InterPro" id="IPR014962">
    <property type="entry name" value="YolD"/>
</dbReference>
<organism evidence="1 2">
    <name type="scientific">Paenibacillus glacialis</name>
    <dbReference type="NCBI Taxonomy" id="494026"/>
    <lineage>
        <taxon>Bacteria</taxon>
        <taxon>Bacillati</taxon>
        <taxon>Bacillota</taxon>
        <taxon>Bacilli</taxon>
        <taxon>Bacillales</taxon>
        <taxon>Paenibacillaceae</taxon>
        <taxon>Paenibacillus</taxon>
    </lineage>
</organism>
<protein>
    <recommendedName>
        <fullName evidence="3">YolD-like family protein</fullName>
    </recommendedName>
</protein>
<gene>
    <name evidence="1" type="ORF">PGLA_05345</name>
</gene>
<comment type="caution">
    <text evidence="1">The sequence shown here is derived from an EMBL/GenBank/DDBJ whole genome shotgun (WGS) entry which is preliminary data.</text>
</comment>
<dbReference type="RefSeq" id="WP_068529841.1">
    <property type="nucleotide sequence ID" value="NZ_LVJH01000007.1"/>
</dbReference>
<dbReference type="EMBL" id="LVJH01000007">
    <property type="protein sequence ID" value="OAB44094.1"/>
    <property type="molecule type" value="Genomic_DNA"/>
</dbReference>
<evidence type="ECO:0008006" key="3">
    <source>
        <dbReference type="Google" id="ProtNLM"/>
    </source>
</evidence>
<sequence length="111" mass="13239">MSKKLQGNGLWESSRMMLPQHKERIIEHQKQYNKKSHPIIHEDELETMNQNISNSLRYKEAIKVKVFSEYDDHMVCGVVTDISQFKKKIRVEIEKGFEWIDFDEIVSVQLM</sequence>
<dbReference type="Proteomes" id="UP000076967">
    <property type="component" value="Unassembled WGS sequence"/>
</dbReference>
<dbReference type="PANTHER" id="PTHR40051">
    <property type="entry name" value="IG HYPOTHETICAL 15966"/>
    <property type="match status" value="1"/>
</dbReference>
<evidence type="ECO:0000313" key="1">
    <source>
        <dbReference type="EMBL" id="OAB44094.1"/>
    </source>
</evidence>
<evidence type="ECO:0000313" key="2">
    <source>
        <dbReference type="Proteomes" id="UP000076967"/>
    </source>
</evidence>
<dbReference type="Pfam" id="PF08863">
    <property type="entry name" value="YolD"/>
    <property type="match status" value="1"/>
</dbReference>
<accession>A0A168M103</accession>
<dbReference type="STRING" id="494026.PGLA_05345"/>
<dbReference type="PANTHER" id="PTHR40051:SF1">
    <property type="entry name" value="YOLD-LIKE FAMILY PROTEIN"/>
    <property type="match status" value="1"/>
</dbReference>
<dbReference type="OrthoDB" id="2376882at2"/>
<reference evidence="1 2" key="1">
    <citation type="submission" date="2016-03" db="EMBL/GenBank/DDBJ databases">
        <title>Draft genome sequence of Paenibacillus glacialis DSM 22343.</title>
        <authorList>
            <person name="Shin S.-K."/>
            <person name="Yi H."/>
        </authorList>
    </citation>
    <scope>NUCLEOTIDE SEQUENCE [LARGE SCALE GENOMIC DNA]</scope>
    <source>
        <strain evidence="1 2">DSM 22343</strain>
    </source>
</reference>
<keyword evidence="2" id="KW-1185">Reference proteome</keyword>
<name>A0A168M103_9BACL</name>
<dbReference type="AlphaFoldDB" id="A0A168M103"/>